<proteinExistence type="inferred from homology"/>
<keyword evidence="6" id="KW-0378">Hydrolase</keyword>
<dbReference type="Pfam" id="PF26138">
    <property type="entry name" value="DUF8040"/>
    <property type="match status" value="1"/>
</dbReference>
<evidence type="ECO:0000256" key="1">
    <source>
        <dbReference type="ARBA" id="ARBA00001968"/>
    </source>
</evidence>
<keyword evidence="4" id="KW-0540">Nuclease</keyword>
<keyword evidence="12" id="KW-1185">Reference proteome</keyword>
<evidence type="ECO:0000256" key="5">
    <source>
        <dbReference type="ARBA" id="ARBA00022723"/>
    </source>
</evidence>
<dbReference type="GO" id="GO:0005634">
    <property type="term" value="C:nucleus"/>
    <property type="evidence" value="ECO:0007669"/>
    <property type="project" value="UniProtKB-SubCell"/>
</dbReference>
<dbReference type="PANTHER" id="PTHR22930:SF221">
    <property type="entry name" value="NUCLEASE HARBI1"/>
    <property type="match status" value="1"/>
</dbReference>
<dbReference type="InterPro" id="IPR058353">
    <property type="entry name" value="DUF8040"/>
</dbReference>
<sequence>MRSRWSLWKQLKGKETGLGWDHMKGTIGATDEWWDLKIKENPMFEKFREEGIESELECRMDQIFAISAQGNLKFTPVSTQPKNVMHEVDKVYIPSPLHESGNDNCGGDNYCAIDESWDEVWRVVSPSPTSTHISSLGDIQIEVDGNRKGKRSFVGGSSQSNKTSKTSSGKRGCVATIQDMLGGVIENISERNHSTEEITTSMKSMMSMHMEIVKSMKDRSQYDLGDAMGKLCTLSDLPATSPEFFFACTMFEDPQKRTILFGLPDDNNRVEYIKQLLLHEQQYLHCLEYLKEEDEFWDMITCATGYAYCYFLNHIYKDPCMTSFLIGESWMNELLNGHEKRCFNAFRMNQSTFRQLCLDLENIYGLRPSNRMSVLEKVGLFVYVLSKGAPNRDTQECFQHSGETVSRIFKQVLDAMDSFSRDILVPKDSEFKDIPTYISNDDRYMPHFKDCIGAIDGTHIAITVPEEDQIRYRGRKGIPTTNVLVVCDFDLLFTYVLTGWEGSTHDSRIFLHTINNPALNFPKPPI</sequence>
<feature type="non-terminal residue" evidence="11">
    <location>
        <position position="526"/>
    </location>
</feature>
<feature type="domain" description="DDE Tnp4" evidence="9">
    <location>
        <begin position="455"/>
        <end position="513"/>
    </location>
</feature>
<comment type="caution">
    <text evidence="11">The sequence shown here is derived from an EMBL/GenBank/DDBJ whole genome shotgun (WGS) entry which is preliminary data.</text>
</comment>
<reference evidence="11" key="1">
    <citation type="submission" date="2019-12" db="EMBL/GenBank/DDBJ databases">
        <authorList>
            <person name="Scholes J."/>
        </authorList>
    </citation>
    <scope>NUCLEOTIDE SEQUENCE</scope>
</reference>
<dbReference type="InterPro" id="IPR027806">
    <property type="entry name" value="HARBI1_dom"/>
</dbReference>
<organism evidence="11 12">
    <name type="scientific">Striga hermonthica</name>
    <name type="common">Purple witchweed</name>
    <name type="synonym">Buchnera hermonthica</name>
    <dbReference type="NCBI Taxonomy" id="68872"/>
    <lineage>
        <taxon>Eukaryota</taxon>
        <taxon>Viridiplantae</taxon>
        <taxon>Streptophyta</taxon>
        <taxon>Embryophyta</taxon>
        <taxon>Tracheophyta</taxon>
        <taxon>Spermatophyta</taxon>
        <taxon>Magnoliopsida</taxon>
        <taxon>eudicotyledons</taxon>
        <taxon>Gunneridae</taxon>
        <taxon>Pentapetalae</taxon>
        <taxon>asterids</taxon>
        <taxon>lamiids</taxon>
        <taxon>Lamiales</taxon>
        <taxon>Orobanchaceae</taxon>
        <taxon>Buchnereae</taxon>
        <taxon>Striga</taxon>
    </lineage>
</organism>
<evidence type="ECO:0000256" key="6">
    <source>
        <dbReference type="ARBA" id="ARBA00022801"/>
    </source>
</evidence>
<dbReference type="Pfam" id="PF13359">
    <property type="entry name" value="DDE_Tnp_4"/>
    <property type="match status" value="1"/>
</dbReference>
<feature type="compositionally biased region" description="Low complexity" evidence="8">
    <location>
        <begin position="155"/>
        <end position="170"/>
    </location>
</feature>
<feature type="region of interest" description="Disordered" evidence="8">
    <location>
        <begin position="148"/>
        <end position="171"/>
    </location>
</feature>
<evidence type="ECO:0000256" key="4">
    <source>
        <dbReference type="ARBA" id="ARBA00022722"/>
    </source>
</evidence>
<dbReference type="InterPro" id="IPR045249">
    <property type="entry name" value="HARBI1-like"/>
</dbReference>
<protein>
    <recommendedName>
        <fullName evidence="13">DDE Tnp4 domain-containing protein</fullName>
    </recommendedName>
</protein>
<evidence type="ECO:0000313" key="12">
    <source>
        <dbReference type="Proteomes" id="UP001153555"/>
    </source>
</evidence>
<dbReference type="AlphaFoldDB" id="A0A9N7RR48"/>
<dbReference type="EMBL" id="CACSLK010034108">
    <property type="protein sequence ID" value="CAA0841337.1"/>
    <property type="molecule type" value="Genomic_DNA"/>
</dbReference>
<dbReference type="OrthoDB" id="1732802at2759"/>
<feature type="domain" description="DUF8040" evidence="10">
    <location>
        <begin position="322"/>
        <end position="416"/>
    </location>
</feature>
<accession>A0A9N7RR48</accession>
<evidence type="ECO:0000259" key="10">
    <source>
        <dbReference type="Pfam" id="PF26138"/>
    </source>
</evidence>
<evidence type="ECO:0000256" key="7">
    <source>
        <dbReference type="ARBA" id="ARBA00023242"/>
    </source>
</evidence>
<evidence type="ECO:0000256" key="2">
    <source>
        <dbReference type="ARBA" id="ARBA00004123"/>
    </source>
</evidence>
<dbReference type="Proteomes" id="UP001153555">
    <property type="component" value="Unassembled WGS sequence"/>
</dbReference>
<keyword evidence="7" id="KW-0539">Nucleus</keyword>
<dbReference type="GO" id="GO:0004518">
    <property type="term" value="F:nuclease activity"/>
    <property type="evidence" value="ECO:0007669"/>
    <property type="project" value="UniProtKB-KW"/>
</dbReference>
<name>A0A9N7RR48_STRHE</name>
<evidence type="ECO:0000313" key="11">
    <source>
        <dbReference type="EMBL" id="CAA0841337.1"/>
    </source>
</evidence>
<dbReference type="PANTHER" id="PTHR22930">
    <property type="match status" value="1"/>
</dbReference>
<comment type="similarity">
    <text evidence="3">Belongs to the HARBI1 family.</text>
</comment>
<dbReference type="GO" id="GO:0016787">
    <property type="term" value="F:hydrolase activity"/>
    <property type="evidence" value="ECO:0007669"/>
    <property type="project" value="UniProtKB-KW"/>
</dbReference>
<gene>
    <name evidence="11" type="ORF">SHERM_07351</name>
</gene>
<comment type="cofactor">
    <cofactor evidence="1">
        <name>a divalent metal cation</name>
        <dbReference type="ChEBI" id="CHEBI:60240"/>
    </cofactor>
</comment>
<dbReference type="GO" id="GO:0046872">
    <property type="term" value="F:metal ion binding"/>
    <property type="evidence" value="ECO:0007669"/>
    <property type="project" value="UniProtKB-KW"/>
</dbReference>
<feature type="non-terminal residue" evidence="11">
    <location>
        <position position="1"/>
    </location>
</feature>
<comment type="subcellular location">
    <subcellularLocation>
        <location evidence="2">Nucleus</location>
    </subcellularLocation>
</comment>
<evidence type="ECO:0000259" key="9">
    <source>
        <dbReference type="Pfam" id="PF13359"/>
    </source>
</evidence>
<evidence type="ECO:0000256" key="3">
    <source>
        <dbReference type="ARBA" id="ARBA00006958"/>
    </source>
</evidence>
<evidence type="ECO:0008006" key="13">
    <source>
        <dbReference type="Google" id="ProtNLM"/>
    </source>
</evidence>
<keyword evidence="5" id="KW-0479">Metal-binding</keyword>
<evidence type="ECO:0000256" key="8">
    <source>
        <dbReference type="SAM" id="MobiDB-lite"/>
    </source>
</evidence>